<reference evidence="2 3" key="1">
    <citation type="journal article" date="2024" name="G3 (Bethesda)">
        <title>Genome assembly of Hibiscus sabdariffa L. provides insights into metabolisms of medicinal natural products.</title>
        <authorList>
            <person name="Kim T."/>
        </authorList>
    </citation>
    <scope>NUCLEOTIDE SEQUENCE [LARGE SCALE GENOMIC DNA]</scope>
    <source>
        <strain evidence="2">TK-2024</strain>
        <tissue evidence="2">Old leaves</tissue>
    </source>
</reference>
<protein>
    <submittedName>
        <fullName evidence="2">Uncharacterized protein</fullName>
    </submittedName>
</protein>
<organism evidence="2 3">
    <name type="scientific">Hibiscus sabdariffa</name>
    <name type="common">roselle</name>
    <dbReference type="NCBI Taxonomy" id="183260"/>
    <lineage>
        <taxon>Eukaryota</taxon>
        <taxon>Viridiplantae</taxon>
        <taxon>Streptophyta</taxon>
        <taxon>Embryophyta</taxon>
        <taxon>Tracheophyta</taxon>
        <taxon>Spermatophyta</taxon>
        <taxon>Magnoliopsida</taxon>
        <taxon>eudicotyledons</taxon>
        <taxon>Gunneridae</taxon>
        <taxon>Pentapetalae</taxon>
        <taxon>rosids</taxon>
        <taxon>malvids</taxon>
        <taxon>Malvales</taxon>
        <taxon>Malvaceae</taxon>
        <taxon>Malvoideae</taxon>
        <taxon>Hibiscus</taxon>
    </lineage>
</organism>
<feature type="compositionally biased region" description="Low complexity" evidence="1">
    <location>
        <begin position="25"/>
        <end position="38"/>
    </location>
</feature>
<dbReference type="Gene3D" id="3.10.450.40">
    <property type="match status" value="1"/>
</dbReference>
<feature type="compositionally biased region" description="Polar residues" evidence="1">
    <location>
        <begin position="1"/>
        <end position="24"/>
    </location>
</feature>
<comment type="caution">
    <text evidence="2">The sequence shown here is derived from an EMBL/GenBank/DDBJ whole genome shotgun (WGS) entry which is preliminary data.</text>
</comment>
<feature type="region of interest" description="Disordered" evidence="1">
    <location>
        <begin position="1"/>
        <end position="38"/>
    </location>
</feature>
<sequence length="269" mass="28853">MAATQQKTRPCCISQTNDSNKQNWSPAVGSGSGPSEGSVPKTAFMALIRLAETIEDPPATKITPSKGISIMTRAQTCHPLDPLSVAEISVAVATMRAAGTTPDMHISFLLSSQPSLVITPSEEARTCDSEVPTRQAYGLFNCRKFTLQLNETTSDCLPLAGSEHNLWVTPYAPQKCLKRTARLLVEESNPGSCISSQFSLHFSLAVLEYRKGLTHLGPHHGASHYTPTLAPHSSFNCSPAINVPPSASDLELNDDIATKPIQNGTITKL</sequence>
<proteinExistence type="predicted"/>
<dbReference type="InterPro" id="IPR016182">
    <property type="entry name" value="Cu_amine_oxidase_N-reg"/>
</dbReference>
<dbReference type="SUPFAM" id="SSF54416">
    <property type="entry name" value="Amine oxidase N-terminal region"/>
    <property type="match status" value="1"/>
</dbReference>
<evidence type="ECO:0000313" key="3">
    <source>
        <dbReference type="Proteomes" id="UP001472677"/>
    </source>
</evidence>
<accession>A0ABR2CRX6</accession>
<keyword evidence="3" id="KW-1185">Reference proteome</keyword>
<evidence type="ECO:0000313" key="2">
    <source>
        <dbReference type="EMBL" id="KAK8522513.1"/>
    </source>
</evidence>
<name>A0ABR2CRX6_9ROSI</name>
<dbReference type="Proteomes" id="UP001472677">
    <property type="component" value="Unassembled WGS sequence"/>
</dbReference>
<evidence type="ECO:0000256" key="1">
    <source>
        <dbReference type="SAM" id="MobiDB-lite"/>
    </source>
</evidence>
<dbReference type="EMBL" id="JBBPBM010000045">
    <property type="protein sequence ID" value="KAK8522513.1"/>
    <property type="molecule type" value="Genomic_DNA"/>
</dbReference>
<gene>
    <name evidence="2" type="ORF">V6N12_056221</name>
</gene>